<dbReference type="AlphaFoldDB" id="X1AIL8"/>
<gene>
    <name evidence="1" type="ORF">S01H4_26153</name>
</gene>
<protein>
    <submittedName>
        <fullName evidence="1">Uncharacterized protein</fullName>
    </submittedName>
</protein>
<dbReference type="EMBL" id="BART01012557">
    <property type="protein sequence ID" value="GAG82495.1"/>
    <property type="molecule type" value="Genomic_DNA"/>
</dbReference>
<name>X1AIL8_9ZZZZ</name>
<feature type="non-terminal residue" evidence="1">
    <location>
        <position position="1"/>
    </location>
</feature>
<organism evidence="1">
    <name type="scientific">marine sediment metagenome</name>
    <dbReference type="NCBI Taxonomy" id="412755"/>
    <lineage>
        <taxon>unclassified sequences</taxon>
        <taxon>metagenomes</taxon>
        <taxon>ecological metagenomes</taxon>
    </lineage>
</organism>
<evidence type="ECO:0000313" key="1">
    <source>
        <dbReference type="EMBL" id="GAG82495.1"/>
    </source>
</evidence>
<reference evidence="1" key="1">
    <citation type="journal article" date="2014" name="Front. Microbiol.">
        <title>High frequency of phylogenetically diverse reductive dehalogenase-homologous genes in deep subseafloor sedimentary metagenomes.</title>
        <authorList>
            <person name="Kawai M."/>
            <person name="Futagami T."/>
            <person name="Toyoda A."/>
            <person name="Takaki Y."/>
            <person name="Nishi S."/>
            <person name="Hori S."/>
            <person name="Arai W."/>
            <person name="Tsubouchi T."/>
            <person name="Morono Y."/>
            <person name="Uchiyama I."/>
            <person name="Ito T."/>
            <person name="Fujiyama A."/>
            <person name="Inagaki F."/>
            <person name="Takami H."/>
        </authorList>
    </citation>
    <scope>NUCLEOTIDE SEQUENCE</scope>
    <source>
        <strain evidence="1">Expedition CK06-06</strain>
    </source>
</reference>
<comment type="caution">
    <text evidence="1">The sequence shown here is derived from an EMBL/GenBank/DDBJ whole genome shotgun (WGS) entry which is preliminary data.</text>
</comment>
<accession>X1AIL8</accession>
<sequence length="53" mass="6491">DTKMNILEKSIQWDIREWDIAYQEKLSQQIEYYKTKLSEKIGIIEKEIEETKN</sequence>
<proteinExistence type="predicted"/>